<keyword evidence="2" id="KW-1185">Reference proteome</keyword>
<organism evidence="1 2">
    <name type="scientific">Mucuna pruriens</name>
    <name type="common">Velvet bean</name>
    <name type="synonym">Dolichos pruriens</name>
    <dbReference type="NCBI Taxonomy" id="157652"/>
    <lineage>
        <taxon>Eukaryota</taxon>
        <taxon>Viridiplantae</taxon>
        <taxon>Streptophyta</taxon>
        <taxon>Embryophyta</taxon>
        <taxon>Tracheophyta</taxon>
        <taxon>Spermatophyta</taxon>
        <taxon>Magnoliopsida</taxon>
        <taxon>eudicotyledons</taxon>
        <taxon>Gunneridae</taxon>
        <taxon>Pentapetalae</taxon>
        <taxon>rosids</taxon>
        <taxon>fabids</taxon>
        <taxon>Fabales</taxon>
        <taxon>Fabaceae</taxon>
        <taxon>Papilionoideae</taxon>
        <taxon>50 kb inversion clade</taxon>
        <taxon>NPAAA clade</taxon>
        <taxon>indigoferoid/millettioid clade</taxon>
        <taxon>Phaseoleae</taxon>
        <taxon>Mucuna</taxon>
    </lineage>
</organism>
<feature type="non-terminal residue" evidence="1">
    <location>
        <position position="1"/>
    </location>
</feature>
<evidence type="ECO:0000313" key="1">
    <source>
        <dbReference type="EMBL" id="RDX75744.1"/>
    </source>
</evidence>
<sequence length="112" mass="13113">MQFFWLPQGICGKIDQTCRHVILAKALGLETHNWSIYCFWKTHLASNSITNYTLGVRPPTHEVWTLVKGKHIFLFAPKWPMCILLIYFSRFQTCGVKMFGIRIGFKAFSYHK</sequence>
<reference evidence="1" key="1">
    <citation type="submission" date="2018-05" db="EMBL/GenBank/DDBJ databases">
        <title>Draft genome of Mucuna pruriens seed.</title>
        <authorList>
            <person name="Nnadi N.E."/>
            <person name="Vos R."/>
            <person name="Hasami M.H."/>
            <person name="Devisetty U.K."/>
            <person name="Aguiy J.C."/>
        </authorList>
    </citation>
    <scope>NUCLEOTIDE SEQUENCE [LARGE SCALE GENOMIC DNA]</scope>
    <source>
        <strain evidence="1">JCA_2017</strain>
    </source>
</reference>
<proteinExistence type="predicted"/>
<dbReference type="Proteomes" id="UP000257109">
    <property type="component" value="Unassembled WGS sequence"/>
</dbReference>
<accession>A0A371FBR9</accession>
<protein>
    <submittedName>
        <fullName evidence="1">Uncharacterized protein</fullName>
    </submittedName>
</protein>
<dbReference type="AlphaFoldDB" id="A0A371FBR9"/>
<evidence type="ECO:0000313" key="2">
    <source>
        <dbReference type="Proteomes" id="UP000257109"/>
    </source>
</evidence>
<dbReference type="EMBL" id="QJKJ01009739">
    <property type="protein sequence ID" value="RDX75744.1"/>
    <property type="molecule type" value="Genomic_DNA"/>
</dbReference>
<comment type="caution">
    <text evidence="1">The sequence shown here is derived from an EMBL/GenBank/DDBJ whole genome shotgun (WGS) entry which is preliminary data.</text>
</comment>
<gene>
    <name evidence="1" type="ORF">CR513_44347</name>
</gene>
<name>A0A371FBR9_MUCPR</name>